<feature type="chain" id="PRO_5036229174" evidence="1">
    <location>
        <begin position="21"/>
        <end position="86"/>
    </location>
</feature>
<evidence type="ECO:0000313" key="3">
    <source>
        <dbReference type="EMBL" id="CAF1540167.1"/>
    </source>
</evidence>
<organism evidence="3 4">
    <name type="scientific">Adineta ricciae</name>
    <name type="common">Rotifer</name>
    <dbReference type="NCBI Taxonomy" id="249248"/>
    <lineage>
        <taxon>Eukaryota</taxon>
        <taxon>Metazoa</taxon>
        <taxon>Spiralia</taxon>
        <taxon>Gnathifera</taxon>
        <taxon>Rotifera</taxon>
        <taxon>Eurotatoria</taxon>
        <taxon>Bdelloidea</taxon>
        <taxon>Adinetida</taxon>
        <taxon>Adinetidae</taxon>
        <taxon>Adineta</taxon>
    </lineage>
</organism>
<dbReference type="OrthoDB" id="10045975at2759"/>
<reference evidence="3" key="1">
    <citation type="submission" date="2021-02" db="EMBL/GenBank/DDBJ databases">
        <authorList>
            <person name="Nowell W R."/>
        </authorList>
    </citation>
    <scope>NUCLEOTIDE SEQUENCE</scope>
</reference>
<feature type="signal peptide" evidence="1">
    <location>
        <begin position="1"/>
        <end position="20"/>
    </location>
</feature>
<name>A0A815W7J5_ADIRI</name>
<gene>
    <name evidence="2" type="ORF">EDS130_LOCUS42094</name>
    <name evidence="3" type="ORF">XAT740_LOCUS42123</name>
</gene>
<dbReference type="AlphaFoldDB" id="A0A815W7J5"/>
<dbReference type="Proteomes" id="UP000663828">
    <property type="component" value="Unassembled WGS sequence"/>
</dbReference>
<dbReference type="EMBL" id="CAJNOR010005013">
    <property type="protein sequence ID" value="CAF1540167.1"/>
    <property type="molecule type" value="Genomic_DNA"/>
</dbReference>
<accession>A0A815W7J5</accession>
<keyword evidence="4" id="KW-1185">Reference proteome</keyword>
<dbReference type="EMBL" id="CAJNOJ010000593">
    <property type="protein sequence ID" value="CAF1492237.1"/>
    <property type="molecule type" value="Genomic_DNA"/>
</dbReference>
<sequence>MDKRLAYLLLLFIIVEQVFTTPVDGTSGSLSPAEMNQKKWKTSEVLSCIRRLKSFLLRPIKNDLSTKVIDCLQEKAQKANKKSKKS</sequence>
<evidence type="ECO:0000256" key="1">
    <source>
        <dbReference type="SAM" id="SignalP"/>
    </source>
</evidence>
<evidence type="ECO:0000313" key="4">
    <source>
        <dbReference type="Proteomes" id="UP000663828"/>
    </source>
</evidence>
<proteinExistence type="predicted"/>
<evidence type="ECO:0000313" key="2">
    <source>
        <dbReference type="EMBL" id="CAF1492237.1"/>
    </source>
</evidence>
<dbReference type="Proteomes" id="UP000663852">
    <property type="component" value="Unassembled WGS sequence"/>
</dbReference>
<keyword evidence="1" id="KW-0732">Signal</keyword>
<protein>
    <submittedName>
        <fullName evidence="3">Uncharacterized protein</fullName>
    </submittedName>
</protein>
<comment type="caution">
    <text evidence="3">The sequence shown here is derived from an EMBL/GenBank/DDBJ whole genome shotgun (WGS) entry which is preliminary data.</text>
</comment>